<sequence length="399" mass="40952">MIHCKTFARYAPILLWASCPGLLPASTTLTFATASATGVSGTSGGPILINNPNLSLMLATGSPAAATPTYGSNVSTTSADNGAFIVSGPGTPNIALNWTSSGSPPGVNIIEGIGKATAGWGDNANNLANNGVGQLNSFDPGNSVSVTFTPTAGKGVKLESLDFYKSNLTLGANQGRGFKITVTGNASSPTTYSADFAMTAAVESVSNFDFGGGLVGKPGEALKLTIARPAVTADETAIVKAKLGSGFTVYATNAQHAIDNLRFSETDAAEYAADSDGDGLSDIYETYTTHTNPLSVDSDGDGLPDRVEVEVTGTDPNVSNRGLVDYLLGRSTLPLATRDSTTGKITFRIGLDESLDLGSWSASPFGIGSTATPNGAKLDVLINVPFGDKHFYRFNAAQP</sequence>
<dbReference type="InterPro" id="IPR059100">
    <property type="entry name" value="TSP3_bac"/>
</dbReference>
<gene>
    <name evidence="6" type="ORF">KBB96_03195</name>
</gene>
<dbReference type="Gene3D" id="4.10.1080.10">
    <property type="entry name" value="TSP type-3 repeat"/>
    <property type="match status" value="1"/>
</dbReference>
<dbReference type="InterPro" id="IPR053180">
    <property type="entry name" value="Ca-binding_acidic-repeat"/>
</dbReference>
<dbReference type="AlphaFoldDB" id="A0A975J0R7"/>
<evidence type="ECO:0000313" key="6">
    <source>
        <dbReference type="EMBL" id="QUE51901.1"/>
    </source>
</evidence>
<protein>
    <submittedName>
        <fullName evidence="6">Uncharacterized protein</fullName>
    </submittedName>
</protein>
<reference evidence="6" key="1">
    <citation type="submission" date="2021-04" db="EMBL/GenBank/DDBJ databases">
        <title>Luteolibacter sp. 32A isolated from the skin of an Anderson's salamander (Ambystoma andersonii).</title>
        <authorList>
            <person name="Spergser J."/>
            <person name="Busse H.-J."/>
        </authorList>
    </citation>
    <scope>NUCLEOTIDE SEQUENCE</scope>
    <source>
        <strain evidence="6">32A</strain>
    </source>
</reference>
<dbReference type="SUPFAM" id="SSF103647">
    <property type="entry name" value="TSP type-3 repeat"/>
    <property type="match status" value="1"/>
</dbReference>
<keyword evidence="4" id="KW-0106">Calcium</keyword>
<comment type="subcellular location">
    <subcellularLocation>
        <location evidence="1">Secreted</location>
    </subcellularLocation>
</comment>
<keyword evidence="3 5" id="KW-0732">Signal</keyword>
<dbReference type="InterPro" id="IPR028974">
    <property type="entry name" value="TSP_type-3_rpt"/>
</dbReference>
<evidence type="ECO:0000313" key="7">
    <source>
        <dbReference type="Proteomes" id="UP000676169"/>
    </source>
</evidence>
<dbReference type="PANTHER" id="PTHR37467:SF1">
    <property type="entry name" value="EXPORTED CALCIUM-BINDING GLYCOPROTEIN"/>
    <property type="match status" value="1"/>
</dbReference>
<feature type="chain" id="PRO_5036834048" evidence="5">
    <location>
        <begin position="26"/>
        <end position="399"/>
    </location>
</feature>
<evidence type="ECO:0000256" key="2">
    <source>
        <dbReference type="ARBA" id="ARBA00022525"/>
    </source>
</evidence>
<proteinExistence type="predicted"/>
<dbReference type="KEGG" id="lamb:KBB96_03195"/>
<evidence type="ECO:0000256" key="5">
    <source>
        <dbReference type="SAM" id="SignalP"/>
    </source>
</evidence>
<keyword evidence="7" id="KW-1185">Reference proteome</keyword>
<evidence type="ECO:0000256" key="3">
    <source>
        <dbReference type="ARBA" id="ARBA00022729"/>
    </source>
</evidence>
<evidence type="ECO:0000256" key="4">
    <source>
        <dbReference type="ARBA" id="ARBA00022837"/>
    </source>
</evidence>
<dbReference type="PANTHER" id="PTHR37467">
    <property type="entry name" value="EXPORTED CALCIUM-BINDING GLYCOPROTEIN-RELATED"/>
    <property type="match status" value="1"/>
</dbReference>
<name>A0A975J0R7_9BACT</name>
<organism evidence="6 7">
    <name type="scientific">Luteolibacter ambystomatis</name>
    <dbReference type="NCBI Taxonomy" id="2824561"/>
    <lineage>
        <taxon>Bacteria</taxon>
        <taxon>Pseudomonadati</taxon>
        <taxon>Verrucomicrobiota</taxon>
        <taxon>Verrucomicrobiia</taxon>
        <taxon>Verrucomicrobiales</taxon>
        <taxon>Verrucomicrobiaceae</taxon>
        <taxon>Luteolibacter</taxon>
    </lineage>
</organism>
<dbReference type="EMBL" id="CP073100">
    <property type="protein sequence ID" value="QUE51901.1"/>
    <property type="molecule type" value="Genomic_DNA"/>
</dbReference>
<dbReference type="GO" id="GO:0005509">
    <property type="term" value="F:calcium ion binding"/>
    <property type="evidence" value="ECO:0007669"/>
    <property type="project" value="InterPro"/>
</dbReference>
<keyword evidence="2" id="KW-0964">Secreted</keyword>
<feature type="signal peptide" evidence="5">
    <location>
        <begin position="1"/>
        <end position="25"/>
    </location>
</feature>
<evidence type="ECO:0000256" key="1">
    <source>
        <dbReference type="ARBA" id="ARBA00004613"/>
    </source>
</evidence>
<accession>A0A975J0R7</accession>
<dbReference type="Proteomes" id="UP000676169">
    <property type="component" value="Chromosome"/>
</dbReference>
<dbReference type="Pfam" id="PF18884">
    <property type="entry name" value="TSP3_bac"/>
    <property type="match status" value="2"/>
</dbReference>
<dbReference type="RefSeq" id="WP_211632174.1">
    <property type="nucleotide sequence ID" value="NZ_CP073100.1"/>
</dbReference>